<dbReference type="EMBL" id="VNHS01000001">
    <property type="protein sequence ID" value="TYP79147.1"/>
    <property type="molecule type" value="Genomic_DNA"/>
</dbReference>
<evidence type="ECO:0000256" key="6">
    <source>
        <dbReference type="SAM" id="SignalP"/>
    </source>
</evidence>
<evidence type="ECO:0000256" key="3">
    <source>
        <dbReference type="ARBA" id="ARBA00022801"/>
    </source>
</evidence>
<comment type="similarity">
    <text evidence="1 5">Belongs to the glycosyl hydrolase 43 family.</text>
</comment>
<keyword evidence="2 6" id="KW-0732">Signal</keyword>
<evidence type="ECO:0000256" key="1">
    <source>
        <dbReference type="ARBA" id="ARBA00009865"/>
    </source>
</evidence>
<keyword evidence="8" id="KW-1185">Reference proteome</keyword>
<dbReference type="GO" id="GO:0005975">
    <property type="term" value="P:carbohydrate metabolic process"/>
    <property type="evidence" value="ECO:0007669"/>
    <property type="project" value="InterPro"/>
</dbReference>
<dbReference type="OrthoDB" id="177947at2"/>
<dbReference type="InterPro" id="IPR023296">
    <property type="entry name" value="Glyco_hydro_beta-prop_sf"/>
</dbReference>
<name>A0A5S5CJR4_9BACL</name>
<dbReference type="SUPFAM" id="SSF75005">
    <property type="entry name" value="Arabinanase/levansucrase/invertase"/>
    <property type="match status" value="1"/>
</dbReference>
<evidence type="ECO:0000313" key="7">
    <source>
        <dbReference type="EMBL" id="TYP79147.1"/>
    </source>
</evidence>
<accession>A0A5S5CJR4</accession>
<proteinExistence type="inferred from homology"/>
<dbReference type="Proteomes" id="UP000323257">
    <property type="component" value="Unassembled WGS sequence"/>
</dbReference>
<keyword evidence="3 5" id="KW-0378">Hydrolase</keyword>
<keyword evidence="4 5" id="KW-0326">Glycosidase</keyword>
<organism evidence="7 8">
    <name type="scientific">Paenibacillus methanolicus</name>
    <dbReference type="NCBI Taxonomy" id="582686"/>
    <lineage>
        <taxon>Bacteria</taxon>
        <taxon>Bacillati</taxon>
        <taxon>Bacillota</taxon>
        <taxon>Bacilli</taxon>
        <taxon>Bacillales</taxon>
        <taxon>Paenibacillaceae</taxon>
        <taxon>Paenibacillus</taxon>
    </lineage>
</organism>
<dbReference type="Pfam" id="PF04616">
    <property type="entry name" value="Glyco_hydro_43"/>
    <property type="match status" value="1"/>
</dbReference>
<feature type="chain" id="PRO_5024428594" evidence="6">
    <location>
        <begin position="25"/>
        <end position="345"/>
    </location>
</feature>
<gene>
    <name evidence="7" type="ORF">BCM02_101263</name>
</gene>
<feature type="signal peptide" evidence="6">
    <location>
        <begin position="1"/>
        <end position="24"/>
    </location>
</feature>
<protein>
    <submittedName>
        <fullName evidence="7">GH43 family beta-xylosidase</fullName>
    </submittedName>
</protein>
<dbReference type="GO" id="GO:0004553">
    <property type="term" value="F:hydrolase activity, hydrolyzing O-glycosyl compounds"/>
    <property type="evidence" value="ECO:0007669"/>
    <property type="project" value="InterPro"/>
</dbReference>
<evidence type="ECO:0000313" key="8">
    <source>
        <dbReference type="Proteomes" id="UP000323257"/>
    </source>
</evidence>
<reference evidence="7 8" key="1">
    <citation type="submission" date="2019-07" db="EMBL/GenBank/DDBJ databases">
        <title>Genomic Encyclopedia of Type Strains, Phase III (KMG-III): the genomes of soil and plant-associated and newly described type strains.</title>
        <authorList>
            <person name="Whitman W."/>
        </authorList>
    </citation>
    <scope>NUCLEOTIDE SEQUENCE [LARGE SCALE GENOMIC DNA]</scope>
    <source>
        <strain evidence="7 8">BL24</strain>
    </source>
</reference>
<dbReference type="PANTHER" id="PTHR43817:SF1">
    <property type="entry name" value="HYDROLASE, FAMILY 43, PUTATIVE (AFU_ORTHOLOGUE AFUA_3G01660)-RELATED"/>
    <property type="match status" value="1"/>
</dbReference>
<evidence type="ECO:0000256" key="2">
    <source>
        <dbReference type="ARBA" id="ARBA00022729"/>
    </source>
</evidence>
<sequence>MKWFKAWLMAIVVFAVIPISTATAAGTYIMDGADPSILRQDGIYYSVQSDNNGIHLRKSSTLTGLGSFSAQTTVWWRAADLQQIWAPEIAKINNEYWIFFAASPGAANESFEALNAKHRTYALKAANPAGPYTYMGKVNLPDDRWSIDATFVSYNYKHYLVWSGWAGTTDGEQNIYIAEVDVNNPMVMRSGRAIVSQPREAWERKDVNPSAYVNEGPQPIVKDGRLLIAFSANGSWGSNYCLGYVRLKANGDPLNVTHYAKSDSCKFQTSSGVIGPGHHSWILDGLSGTNQIAYHGVPASQANTGGDWWAKRDILYKGISWQTQDMWHSWENRWDSGPVPIFGEP</sequence>
<evidence type="ECO:0000256" key="4">
    <source>
        <dbReference type="ARBA" id="ARBA00023295"/>
    </source>
</evidence>
<dbReference type="Gene3D" id="2.115.10.20">
    <property type="entry name" value="Glycosyl hydrolase domain, family 43"/>
    <property type="match status" value="1"/>
</dbReference>
<dbReference type="PANTHER" id="PTHR43817">
    <property type="entry name" value="GLYCOSYL HYDROLASE"/>
    <property type="match status" value="1"/>
</dbReference>
<dbReference type="InterPro" id="IPR006710">
    <property type="entry name" value="Glyco_hydro_43"/>
</dbReference>
<dbReference type="RefSeq" id="WP_148927246.1">
    <property type="nucleotide sequence ID" value="NZ_VNHS01000001.1"/>
</dbReference>
<dbReference type="CDD" id="cd18820">
    <property type="entry name" value="GH43_LbAraf43-like"/>
    <property type="match status" value="1"/>
</dbReference>
<comment type="caution">
    <text evidence="7">The sequence shown here is derived from an EMBL/GenBank/DDBJ whole genome shotgun (WGS) entry which is preliminary data.</text>
</comment>
<dbReference type="AlphaFoldDB" id="A0A5S5CJR4"/>
<evidence type="ECO:0000256" key="5">
    <source>
        <dbReference type="RuleBase" id="RU361187"/>
    </source>
</evidence>